<dbReference type="FunCoup" id="A0A2K1J297">
    <property type="interactions" value="1811"/>
</dbReference>
<feature type="compositionally biased region" description="Basic and acidic residues" evidence="1">
    <location>
        <begin position="469"/>
        <end position="501"/>
    </location>
</feature>
<feature type="region of interest" description="Disordered" evidence="1">
    <location>
        <begin position="1248"/>
        <end position="1286"/>
    </location>
</feature>
<feature type="compositionally biased region" description="Basic and acidic residues" evidence="1">
    <location>
        <begin position="1115"/>
        <end position="1128"/>
    </location>
</feature>
<dbReference type="EMBL" id="ABEU02000017">
    <property type="protein sequence ID" value="PNR35648.1"/>
    <property type="molecule type" value="Genomic_DNA"/>
</dbReference>
<feature type="region of interest" description="Disordered" evidence="1">
    <location>
        <begin position="447"/>
        <end position="504"/>
    </location>
</feature>
<feature type="region of interest" description="Disordered" evidence="1">
    <location>
        <begin position="1"/>
        <end position="67"/>
    </location>
</feature>
<dbReference type="OrthoDB" id="660257at2759"/>
<feature type="region of interest" description="Disordered" evidence="1">
    <location>
        <begin position="719"/>
        <end position="788"/>
    </location>
</feature>
<reference evidence="3 5" key="2">
    <citation type="journal article" date="2018" name="Plant J.">
        <title>The Physcomitrella patens chromosome-scale assembly reveals moss genome structure and evolution.</title>
        <authorList>
            <person name="Lang D."/>
            <person name="Ullrich K.K."/>
            <person name="Murat F."/>
            <person name="Fuchs J."/>
            <person name="Jenkins J."/>
            <person name="Haas F.B."/>
            <person name="Piednoel M."/>
            <person name="Gundlach H."/>
            <person name="Van Bel M."/>
            <person name="Meyberg R."/>
            <person name="Vives C."/>
            <person name="Morata J."/>
            <person name="Symeonidi A."/>
            <person name="Hiss M."/>
            <person name="Muchero W."/>
            <person name="Kamisugi Y."/>
            <person name="Saleh O."/>
            <person name="Blanc G."/>
            <person name="Decker E.L."/>
            <person name="van Gessel N."/>
            <person name="Grimwood J."/>
            <person name="Hayes R.D."/>
            <person name="Graham S.W."/>
            <person name="Gunter L.E."/>
            <person name="McDaniel S.F."/>
            <person name="Hoernstein S.N.W."/>
            <person name="Larsson A."/>
            <person name="Li F.W."/>
            <person name="Perroud P.F."/>
            <person name="Phillips J."/>
            <person name="Ranjan P."/>
            <person name="Rokshar D.S."/>
            <person name="Rothfels C.J."/>
            <person name="Schneider L."/>
            <person name="Shu S."/>
            <person name="Stevenson D.W."/>
            <person name="Thummler F."/>
            <person name="Tillich M."/>
            <person name="Villarreal Aguilar J.C."/>
            <person name="Widiez T."/>
            <person name="Wong G.K."/>
            <person name="Wymore A."/>
            <person name="Zhang Y."/>
            <person name="Zimmer A.D."/>
            <person name="Quatrano R.S."/>
            <person name="Mayer K.F.X."/>
            <person name="Goodstein D."/>
            <person name="Casacuberta J.M."/>
            <person name="Vandepoele K."/>
            <person name="Reski R."/>
            <person name="Cuming A.C."/>
            <person name="Tuskan G.A."/>
            <person name="Maumus F."/>
            <person name="Salse J."/>
            <person name="Schmutz J."/>
            <person name="Rensing S.A."/>
        </authorList>
    </citation>
    <scope>NUCLEOTIDE SEQUENCE [LARGE SCALE GENOMIC DNA]</scope>
    <source>
        <strain evidence="4 5">cv. Gransden 2004</strain>
    </source>
</reference>
<dbReference type="Pfam" id="PF22486">
    <property type="entry name" value="MATH_2"/>
    <property type="match status" value="1"/>
</dbReference>
<evidence type="ECO:0000313" key="5">
    <source>
        <dbReference type="Proteomes" id="UP000006727"/>
    </source>
</evidence>
<dbReference type="STRING" id="3218.A0A2K1J297"/>
<dbReference type="KEGG" id="ppp:112294588"/>
<keyword evidence="5" id="KW-1185">Reference proteome</keyword>
<proteinExistence type="predicted"/>
<accession>A0A2K1J297</accession>
<feature type="compositionally biased region" description="Low complexity" evidence="1">
    <location>
        <begin position="583"/>
        <end position="600"/>
    </location>
</feature>
<dbReference type="Gramene" id="Pp3c17_710V3.1">
    <property type="protein sequence ID" value="Pp3c17_710V3.1"/>
    <property type="gene ID" value="Pp3c17_710"/>
</dbReference>
<dbReference type="InterPro" id="IPR055327">
    <property type="entry name" value="TRAF1A/B"/>
</dbReference>
<dbReference type="PANTHER" id="PTHR47477:SF8">
    <property type="entry name" value="TNF RECEPTOR-ASSOCIATED FACTOR HOMOLOG 1A"/>
    <property type="match status" value="1"/>
</dbReference>
<feature type="region of interest" description="Disordered" evidence="1">
    <location>
        <begin position="358"/>
        <end position="385"/>
    </location>
</feature>
<dbReference type="Gene3D" id="2.60.210.10">
    <property type="entry name" value="Apoptosis, Tumor Necrosis Factor Receptor Associated Protein 2, Chain A"/>
    <property type="match status" value="1"/>
</dbReference>
<feature type="region of interest" description="Disordered" evidence="1">
    <location>
        <begin position="558"/>
        <end position="619"/>
    </location>
</feature>
<name>A0A2K1J297_PHYPA</name>
<dbReference type="GeneID" id="112294588"/>
<evidence type="ECO:0000313" key="4">
    <source>
        <dbReference type="EnsemblPlants" id="Pp3c17_710V3.1"/>
    </source>
</evidence>
<reference evidence="3 5" key="1">
    <citation type="journal article" date="2008" name="Science">
        <title>The Physcomitrella genome reveals evolutionary insights into the conquest of land by plants.</title>
        <authorList>
            <person name="Rensing S."/>
            <person name="Lang D."/>
            <person name="Zimmer A."/>
            <person name="Terry A."/>
            <person name="Salamov A."/>
            <person name="Shapiro H."/>
            <person name="Nishiyama T."/>
            <person name="Perroud P.-F."/>
            <person name="Lindquist E."/>
            <person name="Kamisugi Y."/>
            <person name="Tanahashi T."/>
            <person name="Sakakibara K."/>
            <person name="Fujita T."/>
            <person name="Oishi K."/>
            <person name="Shin-I T."/>
            <person name="Kuroki Y."/>
            <person name="Toyoda A."/>
            <person name="Suzuki Y."/>
            <person name="Hashimoto A."/>
            <person name="Yamaguchi K."/>
            <person name="Sugano A."/>
            <person name="Kohara Y."/>
            <person name="Fujiyama A."/>
            <person name="Anterola A."/>
            <person name="Aoki S."/>
            <person name="Ashton N."/>
            <person name="Barbazuk W.B."/>
            <person name="Barker E."/>
            <person name="Bennetzen J."/>
            <person name="Bezanilla M."/>
            <person name="Blankenship R."/>
            <person name="Cho S.H."/>
            <person name="Dutcher S."/>
            <person name="Estelle M."/>
            <person name="Fawcett J.A."/>
            <person name="Gundlach H."/>
            <person name="Hanada K."/>
            <person name="Heyl A."/>
            <person name="Hicks K.A."/>
            <person name="Hugh J."/>
            <person name="Lohr M."/>
            <person name="Mayer K."/>
            <person name="Melkozernov A."/>
            <person name="Murata T."/>
            <person name="Nelson D."/>
            <person name="Pils B."/>
            <person name="Prigge M."/>
            <person name="Reiss B."/>
            <person name="Renner T."/>
            <person name="Rombauts S."/>
            <person name="Rushton P."/>
            <person name="Sanderfoot A."/>
            <person name="Schween G."/>
            <person name="Shiu S.-H."/>
            <person name="Stueber K."/>
            <person name="Theodoulou F.L."/>
            <person name="Tu H."/>
            <person name="Van de Peer Y."/>
            <person name="Verrier P.J."/>
            <person name="Waters E."/>
            <person name="Wood A."/>
            <person name="Yang L."/>
            <person name="Cove D."/>
            <person name="Cuming A."/>
            <person name="Hasebe M."/>
            <person name="Lucas S."/>
            <person name="Mishler D.B."/>
            <person name="Reski R."/>
            <person name="Grigoriev I."/>
            <person name="Quatrano R.S."/>
            <person name="Boore J.L."/>
        </authorList>
    </citation>
    <scope>NUCLEOTIDE SEQUENCE [LARGE SCALE GENOMIC DNA]</scope>
    <source>
        <strain evidence="4 5">cv. Gransden 2004</strain>
    </source>
</reference>
<reference evidence="4" key="3">
    <citation type="submission" date="2020-12" db="UniProtKB">
        <authorList>
            <consortium name="EnsemblPlants"/>
        </authorList>
    </citation>
    <scope>IDENTIFICATION</scope>
</reference>
<sequence>MACHSRGESLGGSVPSADAAASKLHPMMDLPPEWRSREQLEPSPPSTSPAYWDTDEDDDSNSSCMTGPKPTDLYGKFTWKIENFSEISKRELRSNVFEVGGYKWYILVYPQGCDVCNHLSLFLCVADYDKLLPGWSHFAQFTIAVVNKDPKKSKYSDTLHRFCKKEHDWGWKKFMELSKVLDGFTVADTLVIKAQVQVIRENPHRPFRCLDCQYRRELVRVYLTNVEGICRRFVEEKREKLGKLMEDTARWNSFQAFWSAVEEGTRRRLAREKTDVILKAVVKRFFNEKEVTSTLVMDALYSGCKSLDYRSRSKNGKVSGVDVEEAINPIVWVEKDVFVLAGDVLLLLERVVSETLPHYKDDKGPQNRTKLQDGSSGDDFGKDSVERDERRLTELGRRTVEMFVLAHLYTNRVEVAYREAVALKRQEELIREEEAAGLAETELRAKREAAEKEKRSKKKQAKQRRKDRKDKDKEAEEKRARVEQENRQRQSESSRPKERMSKGRGIISLVPADAGEVDHLSGLDATDDVVGTLGLAGEDCDVDHTTWERDASYGHSGMEAAGFSGAHEESSARNGRAARKNQASALDDSSSTCSSDSLPSVRPSMNGGTYSMRPGLSDQNHAVLTRARSRGDSDGYEQDGRFLEADGTIMRATALDPSGPGEASSSCSSAGVDNETVILSLRERVRWLEQRLCEKDEEVVMLQEQVSLFQHQMRLDRPSSHISLPEEASVGSRPSGASSAPSSSPADESSSGFSSATPDVEKLTGQQIRSSKTTASTNNANDHSPIFSGNGTAAGGAVYNGDNNSKWFLPFAGNNVDSSSRHGLNSAEVEVGTPRPSASAKTRCIEVSRPPRVGMPPSSSGASLAAGVEETSSSYSATFSATLPVISRPASAPGLVPPQRPGSLGPILQAQPPLSRSVSAAGRLVLGAGSSVGAHCNGNTHISPPVSPSYRNAAAGRIKSLGGLALHPVASSGGVHGGVSPSVSGAATSAVLFNTPATPSASHASAPSVCSAAPTASASSPPLTPSKMRIGSMQGTQSGRTEAAASPSAAPVALQSPVISQGLPESLSNDLLLQEYSCSQSVASGRRSPAGITFGTVTPEVLHQQQEEEGDEGEQERAQPRQKDERAHPQFQTLPLLKQESMELHKQENLIFQEGLSRHHSYGQQAHQRPVHSSLLHENGVLSGERHSMISLMESVNNGGVMAEEFPHLDIINDLLEDDQGCFGLALSAMLHQPGSTPFSNRHLGVPSHPGMLKHNQYGQLPSDSNAVNSDGSDRGRTSDDERMHMHEGNTANIRENRRMSVAFCHQPLGRLQSQHSGHLDSMAPHYWPITSAGISAGNNVRNGLDSRMSYSLVQSHHVSVQDCSGFALGHNGYSVYAPGQQP</sequence>
<evidence type="ECO:0000256" key="1">
    <source>
        <dbReference type="SAM" id="MobiDB-lite"/>
    </source>
</evidence>
<dbReference type="GO" id="GO:1905037">
    <property type="term" value="P:autophagosome organization"/>
    <property type="evidence" value="ECO:0000318"/>
    <property type="project" value="GO_Central"/>
</dbReference>
<feature type="compositionally biased region" description="Polar residues" evidence="1">
    <location>
        <begin position="1257"/>
        <end position="1269"/>
    </location>
</feature>
<feature type="compositionally biased region" description="Basic and acidic residues" evidence="1">
    <location>
        <begin position="1272"/>
        <end position="1286"/>
    </location>
</feature>
<dbReference type="SUPFAM" id="SSF49599">
    <property type="entry name" value="TRAF domain-like"/>
    <property type="match status" value="1"/>
</dbReference>
<dbReference type="Gramene" id="Pp3c17_710V3.4">
    <property type="protein sequence ID" value="Pp3c17_710V3.4"/>
    <property type="gene ID" value="Pp3c17_710"/>
</dbReference>
<dbReference type="GO" id="GO:0045087">
    <property type="term" value="P:innate immune response"/>
    <property type="evidence" value="ECO:0000318"/>
    <property type="project" value="GO_Central"/>
</dbReference>
<dbReference type="Proteomes" id="UP000006727">
    <property type="component" value="Chromosome 17"/>
</dbReference>
<feature type="compositionally biased region" description="Low complexity" evidence="1">
    <location>
        <begin position="997"/>
        <end position="1021"/>
    </location>
</feature>
<evidence type="ECO:0000259" key="2">
    <source>
        <dbReference type="PROSITE" id="PS50144"/>
    </source>
</evidence>
<dbReference type="RefSeq" id="XP_024400983.1">
    <property type="nucleotide sequence ID" value="XM_024545215.2"/>
</dbReference>
<gene>
    <name evidence="4" type="primary">LOC112294588</name>
    <name evidence="3" type="ORF">PHYPA_021498</name>
</gene>
<dbReference type="PANTHER" id="PTHR47477">
    <property type="entry name" value="TNF RECEPTOR-ASSOCIATED FACTOR HOMOLOG 1A"/>
    <property type="match status" value="1"/>
</dbReference>
<dbReference type="EnsemblPlants" id="Pp3c17_710V3.1">
    <property type="protein sequence ID" value="Pp3c17_710V3.1"/>
    <property type="gene ID" value="Pp3c17_710"/>
</dbReference>
<dbReference type="PROSITE" id="PS50144">
    <property type="entry name" value="MATH"/>
    <property type="match status" value="1"/>
</dbReference>
<organism evidence="3">
    <name type="scientific">Physcomitrium patens</name>
    <name type="common">Spreading-leaved earth moss</name>
    <name type="synonym">Physcomitrella patens</name>
    <dbReference type="NCBI Taxonomy" id="3218"/>
    <lineage>
        <taxon>Eukaryota</taxon>
        <taxon>Viridiplantae</taxon>
        <taxon>Streptophyta</taxon>
        <taxon>Embryophyta</taxon>
        <taxon>Bryophyta</taxon>
        <taxon>Bryophytina</taxon>
        <taxon>Bryopsida</taxon>
        <taxon>Funariidae</taxon>
        <taxon>Funariales</taxon>
        <taxon>Funariaceae</taxon>
        <taxon>Physcomitrium</taxon>
    </lineage>
</organism>
<feature type="domain" description="MATH" evidence="2">
    <location>
        <begin position="74"/>
        <end position="196"/>
    </location>
</feature>
<dbReference type="InterPro" id="IPR002083">
    <property type="entry name" value="MATH/TRAF_dom"/>
</dbReference>
<dbReference type="CDD" id="cd00121">
    <property type="entry name" value="MATH"/>
    <property type="match status" value="1"/>
</dbReference>
<feature type="region of interest" description="Disordered" evidence="1">
    <location>
        <begin position="1104"/>
        <end position="1129"/>
    </location>
</feature>
<dbReference type="SMART" id="SM00061">
    <property type="entry name" value="MATH"/>
    <property type="match status" value="1"/>
</dbReference>
<feature type="compositionally biased region" description="Low complexity" evidence="1">
    <location>
        <begin position="657"/>
        <end position="671"/>
    </location>
</feature>
<feature type="compositionally biased region" description="Low complexity" evidence="1">
    <location>
        <begin position="728"/>
        <end position="756"/>
    </location>
</feature>
<dbReference type="EnsemblPlants" id="Pp3c17_710V3.4">
    <property type="protein sequence ID" value="Pp3c17_710V3.4"/>
    <property type="gene ID" value="Pp3c17_710"/>
</dbReference>
<evidence type="ECO:0000313" key="3">
    <source>
        <dbReference type="EMBL" id="PNR35648.1"/>
    </source>
</evidence>
<dbReference type="PaxDb" id="3218-PP1S148_92V6.2"/>
<dbReference type="InterPro" id="IPR008974">
    <property type="entry name" value="TRAF-like"/>
</dbReference>
<feature type="region of interest" description="Disordered" evidence="1">
    <location>
        <begin position="997"/>
        <end position="1049"/>
    </location>
</feature>
<feature type="region of interest" description="Disordered" evidence="1">
    <location>
        <begin position="652"/>
        <end position="672"/>
    </location>
</feature>
<feature type="compositionally biased region" description="Polar residues" evidence="1">
    <location>
        <begin position="764"/>
        <end position="788"/>
    </location>
</feature>
<protein>
    <recommendedName>
        <fullName evidence="2">MATH domain-containing protein</fullName>
    </recommendedName>
</protein>
<feature type="compositionally biased region" description="Basic residues" evidence="1">
    <location>
        <begin position="455"/>
        <end position="468"/>
    </location>
</feature>